<evidence type="ECO:0000313" key="10">
    <source>
        <dbReference type="Proteomes" id="UP000272400"/>
    </source>
</evidence>
<evidence type="ECO:0000256" key="2">
    <source>
        <dbReference type="ARBA" id="ARBA00007362"/>
    </source>
</evidence>
<comment type="subcellular location">
    <subcellularLocation>
        <location evidence="1">Membrane</location>
        <topology evidence="1">Multi-pass membrane protein</topology>
    </subcellularLocation>
</comment>
<feature type="transmembrane region" description="Helical" evidence="7">
    <location>
        <begin position="115"/>
        <end position="132"/>
    </location>
</feature>
<proteinExistence type="inferred from homology"/>
<dbReference type="EMBL" id="RJKE01000001">
    <property type="protein sequence ID" value="ROO89158.1"/>
    <property type="molecule type" value="Genomic_DNA"/>
</dbReference>
<reference evidence="9 10" key="1">
    <citation type="submission" date="2018-11" db="EMBL/GenBank/DDBJ databases">
        <title>Sequencing the genomes of 1000 actinobacteria strains.</title>
        <authorList>
            <person name="Klenk H.-P."/>
        </authorList>
    </citation>
    <scope>NUCLEOTIDE SEQUENCE [LARGE SCALE GENOMIC DNA]</scope>
    <source>
        <strain evidence="9 10">DSM 44254</strain>
    </source>
</reference>
<evidence type="ECO:0000256" key="4">
    <source>
        <dbReference type="ARBA" id="ARBA00022989"/>
    </source>
</evidence>
<comment type="similarity">
    <text evidence="2">Belongs to the EamA transporter family.</text>
</comment>
<dbReference type="Proteomes" id="UP000272400">
    <property type="component" value="Unassembled WGS sequence"/>
</dbReference>
<keyword evidence="3 7" id="KW-0812">Transmembrane</keyword>
<feature type="transmembrane region" description="Helical" evidence="7">
    <location>
        <begin position="86"/>
        <end position="108"/>
    </location>
</feature>
<feature type="transmembrane region" description="Helical" evidence="7">
    <location>
        <begin position="202"/>
        <end position="226"/>
    </location>
</feature>
<feature type="transmembrane region" description="Helical" evidence="7">
    <location>
        <begin position="58"/>
        <end position="80"/>
    </location>
</feature>
<evidence type="ECO:0000313" key="9">
    <source>
        <dbReference type="EMBL" id="ROO89158.1"/>
    </source>
</evidence>
<organism evidence="9 10">
    <name type="scientific">Actinocorallia herbida</name>
    <dbReference type="NCBI Taxonomy" id="58109"/>
    <lineage>
        <taxon>Bacteria</taxon>
        <taxon>Bacillati</taxon>
        <taxon>Actinomycetota</taxon>
        <taxon>Actinomycetes</taxon>
        <taxon>Streptosporangiales</taxon>
        <taxon>Thermomonosporaceae</taxon>
        <taxon>Actinocorallia</taxon>
    </lineage>
</organism>
<name>A0A3N1D7Q8_9ACTN</name>
<comment type="caution">
    <text evidence="9">The sequence shown here is derived from an EMBL/GenBank/DDBJ whole genome shotgun (WGS) entry which is preliminary data.</text>
</comment>
<evidence type="ECO:0000256" key="3">
    <source>
        <dbReference type="ARBA" id="ARBA00022692"/>
    </source>
</evidence>
<dbReference type="InterPro" id="IPR037185">
    <property type="entry name" value="EmrE-like"/>
</dbReference>
<dbReference type="OrthoDB" id="9812521at2"/>
<dbReference type="PANTHER" id="PTHR32322">
    <property type="entry name" value="INNER MEMBRANE TRANSPORTER"/>
    <property type="match status" value="1"/>
</dbReference>
<feature type="transmembrane region" description="Helical" evidence="7">
    <location>
        <begin position="7"/>
        <end position="27"/>
    </location>
</feature>
<dbReference type="InterPro" id="IPR000620">
    <property type="entry name" value="EamA_dom"/>
</dbReference>
<keyword evidence="5 7" id="KW-0472">Membrane</keyword>
<gene>
    <name evidence="9" type="ORF">EDD29_6845</name>
</gene>
<feature type="transmembrane region" description="Helical" evidence="7">
    <location>
        <begin position="261"/>
        <end position="279"/>
    </location>
</feature>
<dbReference type="AlphaFoldDB" id="A0A3N1D7Q8"/>
<feature type="region of interest" description="Disordered" evidence="6">
    <location>
        <begin position="285"/>
        <end position="307"/>
    </location>
</feature>
<evidence type="ECO:0000256" key="7">
    <source>
        <dbReference type="SAM" id="Phobius"/>
    </source>
</evidence>
<feature type="transmembrane region" description="Helical" evidence="7">
    <location>
        <begin position="171"/>
        <end position="190"/>
    </location>
</feature>
<feature type="domain" description="EamA" evidence="8">
    <location>
        <begin position="143"/>
        <end position="279"/>
    </location>
</feature>
<dbReference type="Pfam" id="PF00892">
    <property type="entry name" value="EamA"/>
    <property type="match status" value="2"/>
</dbReference>
<feature type="transmembrane region" description="Helical" evidence="7">
    <location>
        <begin position="33"/>
        <end position="51"/>
    </location>
</feature>
<feature type="domain" description="EamA" evidence="8">
    <location>
        <begin position="8"/>
        <end position="130"/>
    </location>
</feature>
<dbReference type="Gene3D" id="1.10.3730.20">
    <property type="match status" value="1"/>
</dbReference>
<keyword evidence="4 7" id="KW-1133">Transmembrane helix</keyword>
<protein>
    <submittedName>
        <fullName evidence="9">O-acetylserine/cysteine efflux transporter</fullName>
    </submittedName>
</protein>
<sequence length="307" mass="31401">MSNRHRALAVLVAAIWGVNFVVIDLGLREVPPLLLTALRFLAGAIPLVFLVPRPTSAARYVIAYGVVLGVAKFGLLFTAMAHGMPAGLASLVLQAQALFSVLLAATVLGERVRPGQAAGVALASTGILLLAVHRGEHAAPAVLLLTLGAALSWACANIIVRRSGERRPLSLLAYSSLVPPLPLLGLSAAIEGTDATVRALTHLSLASLLAVAFIAYASTILGFGLWNRLLADHGVARVAPYSLLVPIFGIAAAAVVLGESITPTVVAASAVVLLGLFLVGRTPRPAGGDGAAEVSPRIPDASRASGT</sequence>
<evidence type="ECO:0000259" key="8">
    <source>
        <dbReference type="Pfam" id="PF00892"/>
    </source>
</evidence>
<feature type="transmembrane region" description="Helical" evidence="7">
    <location>
        <begin position="138"/>
        <end position="159"/>
    </location>
</feature>
<dbReference type="InterPro" id="IPR050638">
    <property type="entry name" value="AA-Vitamin_Transporters"/>
</dbReference>
<dbReference type="SUPFAM" id="SSF103481">
    <property type="entry name" value="Multidrug resistance efflux transporter EmrE"/>
    <property type="match status" value="2"/>
</dbReference>
<evidence type="ECO:0000256" key="6">
    <source>
        <dbReference type="SAM" id="MobiDB-lite"/>
    </source>
</evidence>
<evidence type="ECO:0000256" key="1">
    <source>
        <dbReference type="ARBA" id="ARBA00004141"/>
    </source>
</evidence>
<accession>A0A3N1D7Q8</accession>
<evidence type="ECO:0000256" key="5">
    <source>
        <dbReference type="ARBA" id="ARBA00023136"/>
    </source>
</evidence>
<dbReference type="GO" id="GO:0016020">
    <property type="term" value="C:membrane"/>
    <property type="evidence" value="ECO:0007669"/>
    <property type="project" value="UniProtKB-SubCell"/>
</dbReference>
<dbReference type="PANTHER" id="PTHR32322:SF9">
    <property type="entry name" value="AMINO-ACID METABOLITE EFFLUX PUMP-RELATED"/>
    <property type="match status" value="1"/>
</dbReference>
<feature type="transmembrane region" description="Helical" evidence="7">
    <location>
        <begin position="238"/>
        <end position="255"/>
    </location>
</feature>
<keyword evidence="10" id="KW-1185">Reference proteome</keyword>
<dbReference type="RefSeq" id="WP_123668304.1">
    <property type="nucleotide sequence ID" value="NZ_RJKE01000001.1"/>
</dbReference>